<evidence type="ECO:0000313" key="2">
    <source>
        <dbReference type="Proteomes" id="UP000184196"/>
    </source>
</evidence>
<dbReference type="EMBL" id="FQUW01000013">
    <property type="protein sequence ID" value="SHF03434.1"/>
    <property type="molecule type" value="Genomic_DNA"/>
</dbReference>
<proteinExistence type="predicted"/>
<accession>A0A1M4YCA5</accession>
<reference evidence="2" key="1">
    <citation type="submission" date="2016-11" db="EMBL/GenBank/DDBJ databases">
        <authorList>
            <person name="Varghese N."/>
            <person name="Submissions S."/>
        </authorList>
    </citation>
    <scope>NUCLEOTIDE SEQUENCE [LARGE SCALE GENOMIC DNA]</scope>
    <source>
        <strain evidence="2">DSM 11792</strain>
    </source>
</reference>
<dbReference type="Proteomes" id="UP000184196">
    <property type="component" value="Unassembled WGS sequence"/>
</dbReference>
<protein>
    <submittedName>
        <fullName evidence="1">Uncharacterized protein</fullName>
    </submittedName>
</protein>
<dbReference type="AlphaFoldDB" id="A0A1M4YCA5"/>
<sequence length="149" mass="17338">MTLTLFLLNFHKIHAAWQLKIYTRQLVSDIRYIQQQSIMNLEGDLQYRIKFYSKYLDNANKYQIWRGNIEIVKEVKLPETLEMYYGGAEQPFNPDPDDPTVRVLAYKSSGEIATNTGTVNLRDKINERAVGVVVHRMRVRIGAPNEVAY</sequence>
<gene>
    <name evidence="1" type="ORF">SAMN02745218_01320</name>
</gene>
<name>A0A1M4YCA5_9FIRM</name>
<organism evidence="1 2">
    <name type="scientific">Desulfofundulus australicus DSM 11792</name>
    <dbReference type="NCBI Taxonomy" id="1121425"/>
    <lineage>
        <taxon>Bacteria</taxon>
        <taxon>Bacillati</taxon>
        <taxon>Bacillota</taxon>
        <taxon>Clostridia</taxon>
        <taxon>Eubacteriales</taxon>
        <taxon>Peptococcaceae</taxon>
        <taxon>Desulfofundulus</taxon>
    </lineage>
</organism>
<keyword evidence="2" id="KW-1185">Reference proteome</keyword>
<evidence type="ECO:0000313" key="1">
    <source>
        <dbReference type="EMBL" id="SHF03434.1"/>
    </source>
</evidence>